<dbReference type="PATRIC" id="fig|1620.3.peg.918"/>
<evidence type="ECO:0000256" key="8">
    <source>
        <dbReference type="HAMAP-Rule" id="MF_01217"/>
    </source>
</evidence>
<evidence type="ECO:0000313" key="10">
    <source>
        <dbReference type="EMBL" id="KRN76326.1"/>
    </source>
</evidence>
<dbReference type="Gene3D" id="1.10.1200.10">
    <property type="entry name" value="ACP-like"/>
    <property type="match status" value="1"/>
</dbReference>
<dbReference type="HAMAP" id="MF_01217">
    <property type="entry name" value="Acyl_carrier"/>
    <property type="match status" value="1"/>
</dbReference>
<evidence type="ECO:0000313" key="11">
    <source>
        <dbReference type="Proteomes" id="UP000051673"/>
    </source>
</evidence>
<name>A0A0R2JKC1_9LACO</name>
<comment type="PTM">
    <text evidence="8">4'-phosphopantetheine is transferred from CoA to a specific serine of apo-ACP by AcpS. This modification is essential for activity because fatty acids are bound in thioester linkage to the sulfhydryl of the prosthetic group.</text>
</comment>
<keyword evidence="3 8" id="KW-0444">Lipid biosynthesis</keyword>
<dbReference type="InterPro" id="IPR009081">
    <property type="entry name" value="PP-bd_ACP"/>
</dbReference>
<dbReference type="PANTHER" id="PTHR20863">
    <property type="entry name" value="ACYL CARRIER PROTEIN"/>
    <property type="match status" value="1"/>
</dbReference>
<keyword evidence="1 8" id="KW-0596">Phosphopantetheine</keyword>
<dbReference type="UniPathway" id="UPA00094"/>
<dbReference type="GO" id="GO:0000035">
    <property type="term" value="F:acyl binding"/>
    <property type="evidence" value="ECO:0007669"/>
    <property type="project" value="TreeGrafter"/>
</dbReference>
<keyword evidence="6 8" id="KW-0443">Lipid metabolism</keyword>
<dbReference type="PANTHER" id="PTHR20863:SF62">
    <property type="entry name" value="ACYL CARRIER PROTEIN"/>
    <property type="match status" value="1"/>
</dbReference>
<dbReference type="GO" id="GO:0009245">
    <property type="term" value="P:lipid A biosynthetic process"/>
    <property type="evidence" value="ECO:0007669"/>
    <property type="project" value="TreeGrafter"/>
</dbReference>
<dbReference type="EMBL" id="JQCD01000030">
    <property type="protein sequence ID" value="KRN76326.1"/>
    <property type="molecule type" value="Genomic_DNA"/>
</dbReference>
<dbReference type="InterPro" id="IPR003231">
    <property type="entry name" value="ACP"/>
</dbReference>
<keyword evidence="11" id="KW-1185">Reference proteome</keyword>
<gene>
    <name evidence="8" type="primary">acpP</name>
    <name evidence="10" type="ORF">IV67_GL000902</name>
</gene>
<evidence type="ECO:0000256" key="5">
    <source>
        <dbReference type="ARBA" id="ARBA00022832"/>
    </source>
</evidence>
<keyword evidence="7 8" id="KW-0275">Fatty acid biosynthesis</keyword>
<dbReference type="RefSeq" id="WP_057788563.1">
    <property type="nucleotide sequence ID" value="NZ_CBDALJ010000021.1"/>
</dbReference>
<dbReference type="GO" id="GO:0005829">
    <property type="term" value="C:cytosol"/>
    <property type="evidence" value="ECO:0007669"/>
    <property type="project" value="TreeGrafter"/>
</dbReference>
<keyword evidence="4 8" id="KW-0597">Phosphoprotein</keyword>
<dbReference type="OrthoDB" id="9804551at2"/>
<dbReference type="STRING" id="1620.IV67_GL000902"/>
<evidence type="ECO:0000256" key="1">
    <source>
        <dbReference type="ARBA" id="ARBA00022450"/>
    </source>
</evidence>
<keyword evidence="5 8" id="KW-0276">Fatty acid metabolism</keyword>
<dbReference type="GO" id="GO:0016020">
    <property type="term" value="C:membrane"/>
    <property type="evidence" value="ECO:0007669"/>
    <property type="project" value="GOC"/>
</dbReference>
<protein>
    <recommendedName>
        <fullName evidence="8">Acyl carrier protein</fullName>
        <shortName evidence="8">ACP</shortName>
    </recommendedName>
</protein>
<evidence type="ECO:0000256" key="2">
    <source>
        <dbReference type="ARBA" id="ARBA00022490"/>
    </source>
</evidence>
<evidence type="ECO:0000259" key="9">
    <source>
        <dbReference type="PROSITE" id="PS50075"/>
    </source>
</evidence>
<dbReference type="Proteomes" id="UP000051673">
    <property type="component" value="Unassembled WGS sequence"/>
</dbReference>
<evidence type="ECO:0000256" key="3">
    <source>
        <dbReference type="ARBA" id="ARBA00022516"/>
    </source>
</evidence>
<evidence type="ECO:0000256" key="6">
    <source>
        <dbReference type="ARBA" id="ARBA00023098"/>
    </source>
</evidence>
<dbReference type="PROSITE" id="PS50075">
    <property type="entry name" value="CARRIER"/>
    <property type="match status" value="1"/>
</dbReference>
<comment type="function">
    <text evidence="8">Carrier of the growing fatty acid chain in fatty acid biosynthesis.</text>
</comment>
<dbReference type="NCBIfam" id="NF002150">
    <property type="entry name" value="PRK00982.1-4"/>
    <property type="match status" value="1"/>
</dbReference>
<comment type="similarity">
    <text evidence="8">Belongs to the acyl carrier protein (ACP) family.</text>
</comment>
<proteinExistence type="inferred from homology"/>
<feature type="modified residue" description="O-(pantetheine 4'-phosphoryl)serine" evidence="8">
    <location>
        <position position="39"/>
    </location>
</feature>
<comment type="subcellular location">
    <subcellularLocation>
        <location evidence="8">Cytoplasm</location>
    </subcellularLocation>
</comment>
<dbReference type="Pfam" id="PF00550">
    <property type="entry name" value="PP-binding"/>
    <property type="match status" value="1"/>
</dbReference>
<dbReference type="AlphaFoldDB" id="A0A0R2JKC1"/>
<evidence type="ECO:0000256" key="7">
    <source>
        <dbReference type="ARBA" id="ARBA00023160"/>
    </source>
</evidence>
<dbReference type="GO" id="GO:0000036">
    <property type="term" value="F:acyl carrier activity"/>
    <property type="evidence" value="ECO:0007669"/>
    <property type="project" value="UniProtKB-UniRule"/>
</dbReference>
<organism evidence="10 11">
    <name type="scientific">Weissella minor</name>
    <dbReference type="NCBI Taxonomy" id="1620"/>
    <lineage>
        <taxon>Bacteria</taxon>
        <taxon>Bacillati</taxon>
        <taxon>Bacillota</taxon>
        <taxon>Bacilli</taxon>
        <taxon>Lactobacillales</taxon>
        <taxon>Lactobacillaceae</taxon>
        <taxon>Weissella</taxon>
    </lineage>
</organism>
<feature type="domain" description="Carrier" evidence="9">
    <location>
        <begin position="4"/>
        <end position="80"/>
    </location>
</feature>
<reference evidence="10 11" key="1">
    <citation type="journal article" date="2015" name="Genome Announc.">
        <title>Expanding the biotechnology potential of lactobacilli through comparative genomics of 213 strains and associated genera.</title>
        <authorList>
            <person name="Sun Z."/>
            <person name="Harris H.M."/>
            <person name="McCann A."/>
            <person name="Guo C."/>
            <person name="Argimon S."/>
            <person name="Zhang W."/>
            <person name="Yang X."/>
            <person name="Jeffery I.B."/>
            <person name="Cooney J.C."/>
            <person name="Kagawa T.F."/>
            <person name="Liu W."/>
            <person name="Song Y."/>
            <person name="Salvetti E."/>
            <person name="Wrobel A."/>
            <person name="Rasinkangas P."/>
            <person name="Parkhill J."/>
            <person name="Rea M.C."/>
            <person name="O'Sullivan O."/>
            <person name="Ritari J."/>
            <person name="Douillard F.P."/>
            <person name="Paul Ross R."/>
            <person name="Yang R."/>
            <person name="Briner A.E."/>
            <person name="Felis G.E."/>
            <person name="de Vos W.M."/>
            <person name="Barrangou R."/>
            <person name="Klaenhammer T.R."/>
            <person name="Caufield P.W."/>
            <person name="Cui Y."/>
            <person name="Zhang H."/>
            <person name="O'Toole P.W."/>
        </authorList>
    </citation>
    <scope>NUCLEOTIDE SEQUENCE [LARGE SCALE GENOMIC DNA]</scope>
    <source>
        <strain evidence="10 11">DSM 20014</strain>
    </source>
</reference>
<dbReference type="InterPro" id="IPR036736">
    <property type="entry name" value="ACP-like_sf"/>
</dbReference>
<comment type="caution">
    <text evidence="10">The sequence shown here is derived from an EMBL/GenBank/DDBJ whole genome shotgun (WGS) entry which is preliminary data.</text>
</comment>
<sequence length="80" mass="9269">MTNEEIFNKVQAILMDQFDLESNEVQLTTNFENDMEVDSLDLFEVLNKVEEEFDIELEVAEDIASVQDLVNKIQEQLSAK</sequence>
<comment type="pathway">
    <text evidence="8">Lipid metabolism; fatty acid biosynthesis.</text>
</comment>
<evidence type="ECO:0000256" key="4">
    <source>
        <dbReference type="ARBA" id="ARBA00022553"/>
    </source>
</evidence>
<dbReference type="SUPFAM" id="SSF47336">
    <property type="entry name" value="ACP-like"/>
    <property type="match status" value="1"/>
</dbReference>
<keyword evidence="2 8" id="KW-0963">Cytoplasm</keyword>
<accession>A0A0R2JKC1</accession>